<dbReference type="SUPFAM" id="SSF55120">
    <property type="entry name" value="Pseudouridine synthase"/>
    <property type="match status" value="1"/>
</dbReference>
<evidence type="ECO:0000256" key="8">
    <source>
        <dbReference type="ARBA" id="ARBA00042890"/>
    </source>
</evidence>
<dbReference type="KEGG" id="masz:C9I28_20815"/>
<dbReference type="CDD" id="cd00165">
    <property type="entry name" value="S4"/>
    <property type="match status" value="1"/>
</dbReference>
<evidence type="ECO:0000256" key="10">
    <source>
        <dbReference type="PROSITE-ProRule" id="PRU00182"/>
    </source>
</evidence>
<evidence type="ECO:0000256" key="4">
    <source>
        <dbReference type="ARBA" id="ARBA00039989"/>
    </source>
</evidence>
<organism evidence="12 13">
    <name type="scientific">Pseudoduganella armeniaca</name>
    <dbReference type="NCBI Taxonomy" id="2072590"/>
    <lineage>
        <taxon>Bacteria</taxon>
        <taxon>Pseudomonadati</taxon>
        <taxon>Pseudomonadota</taxon>
        <taxon>Betaproteobacteria</taxon>
        <taxon>Burkholderiales</taxon>
        <taxon>Oxalobacteraceae</taxon>
        <taxon>Telluria group</taxon>
        <taxon>Pseudoduganella</taxon>
    </lineage>
</organism>
<sequence length="226" mass="24831">MTDSDTIRLSKRVADMVPCSRREAELYIEGGFVQVDGAVVEEAGARVAPQQAVVLAPDATLLEIVPVTILLHKPAGVDPFACLVPEARNAQAAKERFLKRHVHNLTPALPLDYAASGLFVFTQDHRVARKLVEEGDKVEQEIIVDVRGTIVENGLAQLNQGATKVSWQNEGRLRFAVKGPKPSQIDRMCKAVGLTPVALKRLRIGRLSMAGLAVGEWRYLQGFERF</sequence>
<evidence type="ECO:0000259" key="11">
    <source>
        <dbReference type="SMART" id="SM00363"/>
    </source>
</evidence>
<proteinExistence type="predicted"/>
<dbReference type="EMBL" id="CP028324">
    <property type="protein sequence ID" value="AVR97802.1"/>
    <property type="molecule type" value="Genomic_DNA"/>
</dbReference>
<dbReference type="GO" id="GO:0001522">
    <property type="term" value="P:pseudouridine synthesis"/>
    <property type="evidence" value="ECO:0007669"/>
    <property type="project" value="InterPro"/>
</dbReference>
<keyword evidence="13" id="KW-1185">Reference proteome</keyword>
<evidence type="ECO:0000256" key="2">
    <source>
        <dbReference type="ARBA" id="ARBA00036535"/>
    </source>
</evidence>
<dbReference type="OrthoDB" id="9807213at2"/>
<evidence type="ECO:0000256" key="1">
    <source>
        <dbReference type="ARBA" id="ARBA00036390"/>
    </source>
</evidence>
<dbReference type="SMART" id="SM00363">
    <property type="entry name" value="S4"/>
    <property type="match status" value="1"/>
</dbReference>
<evidence type="ECO:0000256" key="9">
    <source>
        <dbReference type="ARBA" id="ARBA00043147"/>
    </source>
</evidence>
<dbReference type="InterPro" id="IPR020103">
    <property type="entry name" value="PsdUridine_synth_cat_dom_sf"/>
</dbReference>
<dbReference type="PANTHER" id="PTHR47683">
    <property type="entry name" value="PSEUDOURIDINE SYNTHASE FAMILY PROTEIN-RELATED"/>
    <property type="match status" value="1"/>
</dbReference>
<dbReference type="Gene3D" id="3.30.2350.10">
    <property type="entry name" value="Pseudouridine synthase"/>
    <property type="match status" value="1"/>
</dbReference>
<gene>
    <name evidence="12" type="ORF">C9I28_20815</name>
</gene>
<dbReference type="Proteomes" id="UP000240505">
    <property type="component" value="Chromosome"/>
</dbReference>
<comment type="catalytic activity">
    <reaction evidence="1">
        <text>uridine(35) in tRNA(Tyr) = pseudouridine(35) in tRNA(Tyr)</text>
        <dbReference type="Rhea" id="RHEA:60556"/>
        <dbReference type="Rhea" id="RHEA-COMP:15607"/>
        <dbReference type="Rhea" id="RHEA-COMP:15608"/>
        <dbReference type="ChEBI" id="CHEBI:65314"/>
        <dbReference type="ChEBI" id="CHEBI:65315"/>
    </reaction>
</comment>
<feature type="domain" description="RNA-binding S4" evidence="11">
    <location>
        <begin position="7"/>
        <end position="70"/>
    </location>
</feature>
<evidence type="ECO:0000313" key="12">
    <source>
        <dbReference type="EMBL" id="AVR97802.1"/>
    </source>
</evidence>
<dbReference type="Gene3D" id="3.10.290.10">
    <property type="entry name" value="RNA-binding S4 domain"/>
    <property type="match status" value="1"/>
</dbReference>
<dbReference type="RefSeq" id="WP_107143142.1">
    <property type="nucleotide sequence ID" value="NZ_CP028324.1"/>
</dbReference>
<dbReference type="EC" id="5.4.99.21" evidence="3"/>
<dbReference type="Pfam" id="PF01479">
    <property type="entry name" value="S4"/>
    <property type="match status" value="1"/>
</dbReference>
<dbReference type="InterPro" id="IPR050343">
    <property type="entry name" value="RsuA_PseudoU_synthase"/>
</dbReference>
<dbReference type="AlphaFoldDB" id="A0A2R4CE18"/>
<protein>
    <recommendedName>
        <fullName evidence="4">Dual-specificity RNA pseudouridine synthase RluF</fullName>
        <ecNumber evidence="3">5.4.99.21</ecNumber>
    </recommendedName>
    <alternativeName>
        <fullName evidence="6">23S rRNA pseudouridine(2604) synthase</fullName>
    </alternativeName>
    <alternativeName>
        <fullName evidence="8">Ribosomal large subunit pseudouridine synthase F</fullName>
    </alternativeName>
    <alternativeName>
        <fullName evidence="7">rRNA pseudouridylate synthase F</fullName>
    </alternativeName>
    <alternativeName>
        <fullName evidence="9">rRNA-uridine isomerase F</fullName>
    </alternativeName>
    <alternativeName>
        <fullName evidence="5">tRNA(Tyr) pseudouridine(35) synthase</fullName>
    </alternativeName>
</protein>
<accession>A0A2R4CE18</accession>
<dbReference type="GO" id="GO:0003723">
    <property type="term" value="F:RNA binding"/>
    <property type="evidence" value="ECO:0007669"/>
    <property type="project" value="UniProtKB-KW"/>
</dbReference>
<evidence type="ECO:0000256" key="3">
    <source>
        <dbReference type="ARBA" id="ARBA00038922"/>
    </source>
</evidence>
<dbReference type="SUPFAM" id="SSF55174">
    <property type="entry name" value="Alpha-L RNA-binding motif"/>
    <property type="match status" value="1"/>
</dbReference>
<dbReference type="GO" id="GO:0006396">
    <property type="term" value="P:RNA processing"/>
    <property type="evidence" value="ECO:0007669"/>
    <property type="project" value="UniProtKB-ARBA"/>
</dbReference>
<evidence type="ECO:0000313" key="13">
    <source>
        <dbReference type="Proteomes" id="UP000240505"/>
    </source>
</evidence>
<keyword evidence="10" id="KW-0694">RNA-binding</keyword>
<dbReference type="PROSITE" id="PS50889">
    <property type="entry name" value="S4"/>
    <property type="match status" value="1"/>
</dbReference>
<dbReference type="PANTHER" id="PTHR47683:SF2">
    <property type="entry name" value="RNA-BINDING S4 DOMAIN-CONTAINING PROTEIN"/>
    <property type="match status" value="1"/>
</dbReference>
<name>A0A2R4CE18_9BURK</name>
<dbReference type="InterPro" id="IPR036986">
    <property type="entry name" value="S4_RNA-bd_sf"/>
</dbReference>
<comment type="catalytic activity">
    <reaction evidence="2">
        <text>uridine(2604) in 23S rRNA = pseudouridine(2604) in 23S rRNA</text>
        <dbReference type="Rhea" id="RHEA:38875"/>
        <dbReference type="Rhea" id="RHEA-COMP:10093"/>
        <dbReference type="Rhea" id="RHEA-COMP:10094"/>
        <dbReference type="ChEBI" id="CHEBI:65314"/>
        <dbReference type="ChEBI" id="CHEBI:65315"/>
        <dbReference type="EC" id="5.4.99.21"/>
    </reaction>
</comment>
<reference evidence="12 13" key="1">
    <citation type="submission" date="2018-03" db="EMBL/GenBank/DDBJ databases">
        <title>Massilia armeniaca sp. nov., isolated from desert soil.</title>
        <authorList>
            <person name="Huang H."/>
            <person name="Ren M."/>
        </authorList>
    </citation>
    <scope>NUCLEOTIDE SEQUENCE [LARGE SCALE GENOMIC DNA]</scope>
    <source>
        <strain evidence="12 13">ZMN-3</strain>
    </source>
</reference>
<evidence type="ECO:0000256" key="6">
    <source>
        <dbReference type="ARBA" id="ARBA00041697"/>
    </source>
</evidence>
<evidence type="ECO:0000256" key="5">
    <source>
        <dbReference type="ARBA" id="ARBA00041420"/>
    </source>
</evidence>
<evidence type="ECO:0000256" key="7">
    <source>
        <dbReference type="ARBA" id="ARBA00042843"/>
    </source>
</evidence>
<dbReference type="InterPro" id="IPR002942">
    <property type="entry name" value="S4_RNA-bd"/>
</dbReference>
<dbReference type="GO" id="GO:0160138">
    <property type="term" value="F:23S rRNA pseudouridine(2604) synthase activity"/>
    <property type="evidence" value="ECO:0007669"/>
    <property type="project" value="UniProtKB-EC"/>
</dbReference>